<dbReference type="Pfam" id="PF01471">
    <property type="entry name" value="PG_binding_1"/>
    <property type="match status" value="1"/>
</dbReference>
<dbReference type="InterPro" id="IPR036366">
    <property type="entry name" value="PGBDSf"/>
</dbReference>
<dbReference type="AlphaFoldDB" id="A0A060BL93"/>
<proteinExistence type="predicted"/>
<evidence type="ECO:0000313" key="2">
    <source>
        <dbReference type="EMBL" id="AIA83634.1"/>
    </source>
</evidence>
<feature type="non-terminal residue" evidence="2">
    <location>
        <position position="138"/>
    </location>
</feature>
<accession>A0A060BL93</accession>
<organism evidence="2">
    <name type="scientific">uncultured Rhizobium sp</name>
    <dbReference type="NCBI Taxonomy" id="155567"/>
    <lineage>
        <taxon>Bacteria</taxon>
        <taxon>Pseudomonadati</taxon>
        <taxon>Pseudomonadota</taxon>
        <taxon>Alphaproteobacteria</taxon>
        <taxon>Hyphomicrobiales</taxon>
        <taxon>Rhizobiaceae</taxon>
        <taxon>Rhizobium/Agrobacterium group</taxon>
        <taxon>Rhizobium</taxon>
        <taxon>environmental samples</taxon>
    </lineage>
</organism>
<feature type="domain" description="Peptidoglycan binding-like" evidence="1">
    <location>
        <begin position="54"/>
        <end position="104"/>
    </location>
</feature>
<dbReference type="EMBL" id="KF116389">
    <property type="protein sequence ID" value="AIA83634.1"/>
    <property type="molecule type" value="Genomic_DNA"/>
</dbReference>
<sequence>MDVAAPVQEPEPETAVEPEVVYTGEVDEALYARVTGDGFQAYRESLDQGSAGIEVARLQRRLIDLGYLSGTVDGDFGGGTRKAVEAFQNRNKLTVDGVAGEGTQMLLFSSDALKQIKAQQALRAQGQHDQAARIRLRM</sequence>
<dbReference type="SUPFAM" id="SSF47090">
    <property type="entry name" value="PGBD-like"/>
    <property type="match status" value="1"/>
</dbReference>
<evidence type="ECO:0000259" key="1">
    <source>
        <dbReference type="Pfam" id="PF01471"/>
    </source>
</evidence>
<dbReference type="Gene3D" id="1.10.101.10">
    <property type="entry name" value="PGBD-like superfamily/PGBD"/>
    <property type="match status" value="1"/>
</dbReference>
<dbReference type="InterPro" id="IPR002477">
    <property type="entry name" value="Peptidoglycan-bd-like"/>
</dbReference>
<protein>
    <submittedName>
        <fullName evidence="2">PG_binding_1</fullName>
    </submittedName>
</protein>
<dbReference type="InterPro" id="IPR036365">
    <property type="entry name" value="PGBD-like_sf"/>
</dbReference>
<reference evidence="2" key="1">
    <citation type="journal article" date="2013" name="Environ. Microbiol.">
        <title>Seasonally variable intestinal metagenomes of the red palm weevil (Rhynchophorus ferrugineus).</title>
        <authorList>
            <person name="Jia S."/>
            <person name="Zhang X."/>
            <person name="Zhang G."/>
            <person name="Yin A."/>
            <person name="Zhang S."/>
            <person name="Li F."/>
            <person name="Wang L."/>
            <person name="Zhao D."/>
            <person name="Yun Q."/>
            <person name="Tala"/>
            <person name="Wang J."/>
            <person name="Sun G."/>
            <person name="Baabdullah M."/>
            <person name="Yu X."/>
            <person name="Hu S."/>
            <person name="Al-Mssallem I.S."/>
            <person name="Yu J."/>
        </authorList>
    </citation>
    <scope>NUCLEOTIDE SEQUENCE</scope>
</reference>
<name>A0A060BL93_9HYPH</name>